<dbReference type="Pfam" id="PF01966">
    <property type="entry name" value="HD"/>
    <property type="match status" value="1"/>
</dbReference>
<dbReference type="InterPro" id="IPR003607">
    <property type="entry name" value="HD/PDEase_dom"/>
</dbReference>
<organism evidence="2 3">
    <name type="scientific">Methanofollis tationis</name>
    <dbReference type="NCBI Taxonomy" id="81417"/>
    <lineage>
        <taxon>Archaea</taxon>
        <taxon>Methanobacteriati</taxon>
        <taxon>Methanobacteriota</taxon>
        <taxon>Stenosarchaea group</taxon>
        <taxon>Methanomicrobia</taxon>
        <taxon>Methanomicrobiales</taxon>
        <taxon>Methanomicrobiaceae</taxon>
        <taxon>Methanofollis</taxon>
    </lineage>
</organism>
<dbReference type="RefSeq" id="WP_176789452.1">
    <property type="nucleotide sequence ID" value="NZ_JABXWR010000001.1"/>
</dbReference>
<dbReference type="InterPro" id="IPR006675">
    <property type="entry name" value="HDIG_dom"/>
</dbReference>
<name>A0A7K4HRC9_9EURY</name>
<dbReference type="NCBIfam" id="TIGR00277">
    <property type="entry name" value="HDIG"/>
    <property type="match status" value="1"/>
</dbReference>
<dbReference type="SMART" id="SM00471">
    <property type="entry name" value="HDc"/>
    <property type="match status" value="1"/>
</dbReference>
<evidence type="ECO:0000313" key="3">
    <source>
        <dbReference type="Proteomes" id="UP000570823"/>
    </source>
</evidence>
<keyword evidence="3" id="KW-1185">Reference proteome</keyword>
<evidence type="ECO:0000313" key="2">
    <source>
        <dbReference type="EMBL" id="NVO67844.1"/>
    </source>
</evidence>
<gene>
    <name evidence="2" type="ORF">HWN36_11135</name>
</gene>
<dbReference type="Proteomes" id="UP000570823">
    <property type="component" value="Unassembled WGS sequence"/>
</dbReference>
<dbReference type="EMBL" id="JABXWR010000001">
    <property type="protein sequence ID" value="NVO67844.1"/>
    <property type="molecule type" value="Genomic_DNA"/>
</dbReference>
<evidence type="ECO:0000259" key="1">
    <source>
        <dbReference type="SMART" id="SM00471"/>
    </source>
</evidence>
<reference evidence="2 3" key="1">
    <citation type="submission" date="2020-06" db="EMBL/GenBank/DDBJ databases">
        <title>Methanofollis fontis sp. nov., a methanogen isolated from marine sediments near a cold seep at Four-Way Closure Ridge offshore southwestern Taiwan.</title>
        <authorList>
            <person name="Chen S.-C."/>
            <person name="Teng N.-H."/>
            <person name="Lin Y.-S."/>
            <person name="Lai M.-C."/>
            <person name="Chen H.-H."/>
            <person name="Wang C.-C."/>
        </authorList>
    </citation>
    <scope>NUCLEOTIDE SEQUENCE [LARGE SCALE GENOMIC DNA]</scope>
    <source>
        <strain evidence="2 3">DSM 2702</strain>
    </source>
</reference>
<dbReference type="PANTHER" id="PTHR38659:SF2">
    <property type="entry name" value="HDIG DOMAIN PROTEIN"/>
    <property type="match status" value="1"/>
</dbReference>
<accession>A0A7K4HRC9</accession>
<proteinExistence type="predicted"/>
<dbReference type="InterPro" id="IPR006674">
    <property type="entry name" value="HD_domain"/>
</dbReference>
<dbReference type="SUPFAM" id="SSF109604">
    <property type="entry name" value="HD-domain/PDEase-like"/>
    <property type="match status" value="1"/>
</dbReference>
<dbReference type="PANTHER" id="PTHR38659">
    <property type="entry name" value="METAL-DEPENDENT PHOSPHOHYDROLASE"/>
    <property type="match status" value="1"/>
</dbReference>
<feature type="domain" description="HD/PDEase" evidence="1">
    <location>
        <begin position="11"/>
        <end position="131"/>
    </location>
</feature>
<dbReference type="OrthoDB" id="52832at2157"/>
<sequence>MYERVLKEAGCDQGVIAHCLTVAGATRAYARSSVVDRRLLEAGAMLHDLGRSETHAPGHAGVGADLAAAMGCPDGVVRIVGRHLGAGLTLEESALLGLPPVDAMPERLEERIVAHADNLVKGTREITPEERWDRSIALGRKYLVRAFRLGLDLEPLRHLR</sequence>
<dbReference type="Gene3D" id="1.10.3210.10">
    <property type="entry name" value="Hypothetical protein af1432"/>
    <property type="match status" value="1"/>
</dbReference>
<comment type="caution">
    <text evidence="2">The sequence shown here is derived from an EMBL/GenBank/DDBJ whole genome shotgun (WGS) entry which is preliminary data.</text>
</comment>
<dbReference type="CDD" id="cd00077">
    <property type="entry name" value="HDc"/>
    <property type="match status" value="1"/>
</dbReference>
<dbReference type="AlphaFoldDB" id="A0A7K4HRC9"/>
<protein>
    <submittedName>
        <fullName evidence="2">HDIG domain-containing protein</fullName>
    </submittedName>
</protein>